<dbReference type="eggNOG" id="ENOG5033070">
    <property type="taxonomic scope" value="Bacteria"/>
</dbReference>
<dbReference type="HOGENOM" id="CLU_794125_0_0_5"/>
<sequence length="369" mass="40428">MARIRTIKPEYWTSEQVMELSVPARLLFIGLWNFCDDHGRMAVSAKRIKAQIYPSDDFTAADIHGMLTELSVSGLVRFYDVDNKQFLEVTGWRHQNINRRGKPMTPLPPWAQTVPDQGSLTEGSLPEKEREKEREKDNTRRGSDGAPSPAGAGARTREGGPNPAGAAAGDEDDAEAAGADALPADTPADVQPGQNVPSRALGEDSNPSTAGKAVAPAAIEHNHATYDRVLARICEAVPHAPQSPAIGPIVRLIAQGFDLEDEIIPACLDALSGKRRIYSWEIVAERVEERVVRQRVARQRDGISAKPKRDDGPKVTIPGAGDYSETFLRDCVKRWRQDPSSWFPFLGPKPNEPGCHVPRRLIESARKAA</sequence>
<organism evidence="2 3">
    <name type="scientific">Methylobacterium nodulans (strain LMG 21967 / CNCM I-2342 / ORS 2060)</name>
    <dbReference type="NCBI Taxonomy" id="460265"/>
    <lineage>
        <taxon>Bacteria</taxon>
        <taxon>Pseudomonadati</taxon>
        <taxon>Pseudomonadota</taxon>
        <taxon>Alphaproteobacteria</taxon>
        <taxon>Hyphomicrobiales</taxon>
        <taxon>Methylobacteriaceae</taxon>
        <taxon>Methylobacterium</taxon>
    </lineage>
</organism>
<feature type="region of interest" description="Disordered" evidence="1">
    <location>
        <begin position="299"/>
        <end position="321"/>
    </location>
</feature>
<gene>
    <name evidence="2" type="ordered locus">Mnod_6989</name>
</gene>
<reference evidence="2 3" key="1">
    <citation type="submission" date="2009-01" db="EMBL/GenBank/DDBJ databases">
        <title>Complete sequence of chromosome of Methylobacterium nodulans ORS 2060.</title>
        <authorList>
            <consortium name="US DOE Joint Genome Institute"/>
            <person name="Lucas S."/>
            <person name="Copeland A."/>
            <person name="Lapidus A."/>
            <person name="Glavina del Rio T."/>
            <person name="Dalin E."/>
            <person name="Tice H."/>
            <person name="Bruce D."/>
            <person name="Goodwin L."/>
            <person name="Pitluck S."/>
            <person name="Sims D."/>
            <person name="Brettin T."/>
            <person name="Detter J.C."/>
            <person name="Han C."/>
            <person name="Larimer F."/>
            <person name="Land M."/>
            <person name="Hauser L."/>
            <person name="Kyrpides N."/>
            <person name="Ivanova N."/>
            <person name="Marx C.J."/>
            <person name="Richardson P."/>
        </authorList>
    </citation>
    <scope>NUCLEOTIDE SEQUENCE [LARGE SCALE GENOMIC DNA]</scope>
    <source>
        <strain evidence="3">LMG 21967 / CNCM I-2342 / ORS 2060</strain>
    </source>
</reference>
<dbReference type="AlphaFoldDB" id="B8IIT6"/>
<dbReference type="RefSeq" id="WP_015933294.1">
    <property type="nucleotide sequence ID" value="NC_011894.1"/>
</dbReference>
<dbReference type="STRING" id="460265.Mnod_6989"/>
<feature type="compositionally biased region" description="Low complexity" evidence="1">
    <location>
        <begin position="176"/>
        <end position="189"/>
    </location>
</feature>
<keyword evidence="3" id="KW-1185">Reference proteome</keyword>
<name>B8IIT6_METNO</name>
<accession>B8IIT6</accession>
<evidence type="ECO:0000313" key="2">
    <source>
        <dbReference type="EMBL" id="ACL61731.1"/>
    </source>
</evidence>
<evidence type="ECO:0000256" key="1">
    <source>
        <dbReference type="SAM" id="MobiDB-lite"/>
    </source>
</evidence>
<feature type="compositionally biased region" description="Basic and acidic residues" evidence="1">
    <location>
        <begin position="125"/>
        <end position="143"/>
    </location>
</feature>
<dbReference type="KEGG" id="mno:Mnod_6989"/>
<proteinExistence type="predicted"/>
<feature type="region of interest" description="Disordered" evidence="1">
    <location>
        <begin position="98"/>
        <end position="213"/>
    </location>
</feature>
<feature type="compositionally biased region" description="Basic and acidic residues" evidence="1">
    <location>
        <begin position="299"/>
        <end position="313"/>
    </location>
</feature>
<evidence type="ECO:0000313" key="3">
    <source>
        <dbReference type="Proteomes" id="UP000008207"/>
    </source>
</evidence>
<dbReference type="EMBL" id="CP001349">
    <property type="protein sequence ID" value="ACL61731.1"/>
    <property type="molecule type" value="Genomic_DNA"/>
</dbReference>
<dbReference type="OrthoDB" id="7876586at2"/>
<dbReference type="Proteomes" id="UP000008207">
    <property type="component" value="Chromosome"/>
</dbReference>
<feature type="compositionally biased region" description="Low complexity" evidence="1">
    <location>
        <begin position="144"/>
        <end position="168"/>
    </location>
</feature>
<protein>
    <submittedName>
        <fullName evidence="2">Uncharacterized protein</fullName>
    </submittedName>
</protein>